<gene>
    <name evidence="1" type="ORF">ANCCAN_22910</name>
</gene>
<proteinExistence type="predicted"/>
<reference evidence="1 2" key="1">
    <citation type="submission" date="2014-10" db="EMBL/GenBank/DDBJ databases">
        <title>Draft genome of the hookworm Ancylostoma caninum.</title>
        <authorList>
            <person name="Mitreva M."/>
        </authorList>
    </citation>
    <scope>NUCLEOTIDE SEQUENCE [LARGE SCALE GENOMIC DNA]</scope>
    <source>
        <strain evidence="1 2">Baltimore</strain>
    </source>
</reference>
<dbReference type="InterPro" id="IPR035940">
    <property type="entry name" value="CAP_sf"/>
</dbReference>
<sequence length="116" mass="13600">MAESLEDSDNNKEFGVNFSEKRTPWDGSMWETIKEILESWTRTESLRKMIHVNTTRIGCSYYIVPTRVTLNVICLYGTTPMEKAVSFENAAYVPLFLEEGHRRKRLVHHEDDYILL</sequence>
<comment type="caution">
    <text evidence="1">The sequence shown here is derived from an EMBL/GenBank/DDBJ whole genome shotgun (WGS) entry which is preliminary data.</text>
</comment>
<name>A0A368FGW1_ANCCA</name>
<dbReference type="EMBL" id="JOJR01001335">
    <property type="protein sequence ID" value="RCN31302.1"/>
    <property type="molecule type" value="Genomic_DNA"/>
</dbReference>
<dbReference type="OrthoDB" id="10513588at2759"/>
<dbReference type="AlphaFoldDB" id="A0A368FGW1"/>
<dbReference type="Gene3D" id="3.40.33.10">
    <property type="entry name" value="CAP"/>
    <property type="match status" value="1"/>
</dbReference>
<evidence type="ECO:0000313" key="2">
    <source>
        <dbReference type="Proteomes" id="UP000252519"/>
    </source>
</evidence>
<organism evidence="1 2">
    <name type="scientific">Ancylostoma caninum</name>
    <name type="common">Dog hookworm</name>
    <dbReference type="NCBI Taxonomy" id="29170"/>
    <lineage>
        <taxon>Eukaryota</taxon>
        <taxon>Metazoa</taxon>
        <taxon>Ecdysozoa</taxon>
        <taxon>Nematoda</taxon>
        <taxon>Chromadorea</taxon>
        <taxon>Rhabditida</taxon>
        <taxon>Rhabditina</taxon>
        <taxon>Rhabditomorpha</taxon>
        <taxon>Strongyloidea</taxon>
        <taxon>Ancylostomatidae</taxon>
        <taxon>Ancylostomatinae</taxon>
        <taxon>Ancylostoma</taxon>
    </lineage>
</organism>
<dbReference type="Proteomes" id="UP000252519">
    <property type="component" value="Unassembled WGS sequence"/>
</dbReference>
<accession>A0A368FGW1</accession>
<keyword evidence="2" id="KW-1185">Reference proteome</keyword>
<evidence type="ECO:0000313" key="1">
    <source>
        <dbReference type="EMBL" id="RCN31302.1"/>
    </source>
</evidence>
<protein>
    <submittedName>
        <fullName evidence="1">Uncharacterized protein</fullName>
    </submittedName>
</protein>